<dbReference type="AlphaFoldDB" id="A0A127PP64"/>
<dbReference type="Proteomes" id="UP000071778">
    <property type="component" value="Chromosome"/>
</dbReference>
<dbReference type="RefSeq" id="WP_061532719.1">
    <property type="nucleotide sequence ID" value="NZ_CP013235.1"/>
</dbReference>
<name>A0A127PP64_9BURK</name>
<sequence length="71" mass="8359">MSASEFYAEMRFCVALPFGLYRAMRKQRLRCRAFVFRMGLASPPSSYHILRRLNAGLHRKIIINHQQVNCE</sequence>
<gene>
    <name evidence="1" type="ORF">CAter282_1298</name>
</gene>
<dbReference type="EMBL" id="CP013235">
    <property type="protein sequence ID" value="AMP09089.1"/>
    <property type="molecule type" value="Genomic_DNA"/>
</dbReference>
<organism evidence="1 2">
    <name type="scientific">Collimonas arenae</name>
    <dbReference type="NCBI Taxonomy" id="279058"/>
    <lineage>
        <taxon>Bacteria</taxon>
        <taxon>Pseudomonadati</taxon>
        <taxon>Pseudomonadota</taxon>
        <taxon>Betaproteobacteria</taxon>
        <taxon>Burkholderiales</taxon>
        <taxon>Oxalobacteraceae</taxon>
        <taxon>Collimonas</taxon>
    </lineage>
</organism>
<proteinExistence type="predicted"/>
<keyword evidence="2" id="KW-1185">Reference proteome</keyword>
<reference evidence="1 2" key="1">
    <citation type="submission" date="2015-11" db="EMBL/GenBank/DDBJ databases">
        <title>Exploring the genomic traits of fungus-feeding bacterial genus Collimonas.</title>
        <authorList>
            <person name="Song C."/>
            <person name="Schmidt R."/>
            <person name="de Jager V."/>
            <person name="Krzyzanowska D."/>
            <person name="Jongedijk E."/>
            <person name="Cankar K."/>
            <person name="Beekwilder J."/>
            <person name="van Veen A."/>
            <person name="de Boer W."/>
            <person name="van Veen J.A."/>
            <person name="Garbeva P."/>
        </authorList>
    </citation>
    <scope>NUCLEOTIDE SEQUENCE [LARGE SCALE GENOMIC DNA]</scope>
    <source>
        <strain evidence="1 2">Ter282</strain>
    </source>
</reference>
<evidence type="ECO:0000313" key="1">
    <source>
        <dbReference type="EMBL" id="AMP09089.1"/>
    </source>
</evidence>
<evidence type="ECO:0000313" key="2">
    <source>
        <dbReference type="Proteomes" id="UP000071778"/>
    </source>
</evidence>
<dbReference type="PATRIC" id="fig|279058.17.peg.1386"/>
<protein>
    <submittedName>
        <fullName evidence="1">Uncharacterized protein</fullName>
    </submittedName>
</protein>
<accession>A0A127PP64</accession>